<evidence type="ECO:0000256" key="2">
    <source>
        <dbReference type="SAM" id="SignalP"/>
    </source>
</evidence>
<reference evidence="4" key="1">
    <citation type="submission" date="2019-07" db="EMBL/GenBank/DDBJ databases">
        <title>Arthrobacter KR32 sp. nov., isolated from mountain cheese made of cows milk.</title>
        <authorList>
            <person name="Flegler A."/>
        </authorList>
    </citation>
    <scope>NUCLEOTIDE SEQUENCE [LARGE SCALE GENOMIC DNA]</scope>
    <source>
        <strain evidence="4">KR32</strain>
    </source>
</reference>
<evidence type="ECO:0000256" key="1">
    <source>
        <dbReference type="SAM" id="MobiDB-lite"/>
    </source>
</evidence>
<feature type="compositionally biased region" description="Low complexity" evidence="1">
    <location>
        <begin position="41"/>
        <end position="72"/>
    </location>
</feature>
<sequence>MTAPARAAFPLRKRVLTALAAVSILGAAGCAGAEAETPAADAPAAEAPAAESPAAAATEAPAAGPTAEAAAGDQTYEDGTYTQTGGYQSPAGPEEVGVTLTLAADVVTAVEVEPMPDNPTTTMYQERFAGGISEAIVGKKLDELAVDKVAGSSLTSGGFNEAADKIKSEAQL</sequence>
<feature type="chain" id="PRO_5039452883" description="FMN-binding domain-containing protein" evidence="2">
    <location>
        <begin position="21"/>
        <end position="172"/>
    </location>
</feature>
<keyword evidence="4" id="KW-1185">Reference proteome</keyword>
<comment type="caution">
    <text evidence="3">The sequence shown here is derived from an EMBL/GenBank/DDBJ whole genome shotgun (WGS) entry which is preliminary data.</text>
</comment>
<dbReference type="EMBL" id="VJXX01000001">
    <property type="protein sequence ID" value="MPY09456.1"/>
    <property type="molecule type" value="Genomic_DNA"/>
</dbReference>
<evidence type="ECO:0008006" key="5">
    <source>
        <dbReference type="Google" id="ProtNLM"/>
    </source>
</evidence>
<gene>
    <name evidence="3" type="ORF">FNH21_01740</name>
</gene>
<evidence type="ECO:0000313" key="4">
    <source>
        <dbReference type="Proteomes" id="UP000326464"/>
    </source>
</evidence>
<keyword evidence="2" id="KW-0732">Signal</keyword>
<evidence type="ECO:0000313" key="3">
    <source>
        <dbReference type="EMBL" id="MPY09456.1"/>
    </source>
</evidence>
<dbReference type="Proteomes" id="UP000326464">
    <property type="component" value="Unassembled WGS sequence"/>
</dbReference>
<dbReference type="OrthoDB" id="4232596at2"/>
<feature type="region of interest" description="Disordered" evidence="1">
    <location>
        <begin position="41"/>
        <end position="94"/>
    </location>
</feature>
<feature type="signal peptide" evidence="2">
    <location>
        <begin position="1"/>
        <end position="20"/>
    </location>
</feature>
<name>A0A7X1NMF7_9MICC</name>
<proteinExistence type="predicted"/>
<dbReference type="PROSITE" id="PS51257">
    <property type="entry name" value="PROKAR_LIPOPROTEIN"/>
    <property type="match status" value="1"/>
</dbReference>
<dbReference type="AlphaFoldDB" id="A0A7X1NMF7"/>
<accession>A0A7X1NMF7</accession>
<protein>
    <recommendedName>
        <fullName evidence="5">FMN-binding domain-containing protein</fullName>
    </recommendedName>
</protein>
<organism evidence="3 4">
    <name type="scientific">Arthrobacter bussei</name>
    <dbReference type="NCBI Taxonomy" id="2594179"/>
    <lineage>
        <taxon>Bacteria</taxon>
        <taxon>Bacillati</taxon>
        <taxon>Actinomycetota</taxon>
        <taxon>Actinomycetes</taxon>
        <taxon>Micrococcales</taxon>
        <taxon>Micrococcaceae</taxon>
        <taxon>Arthrobacter</taxon>
    </lineage>
</organism>